<reference evidence="1" key="1">
    <citation type="submission" date="2022-03" db="EMBL/GenBank/DDBJ databases">
        <authorList>
            <person name="Martin C."/>
        </authorList>
    </citation>
    <scope>NUCLEOTIDE SEQUENCE</scope>
</reference>
<comment type="caution">
    <text evidence="1">The sequence shown here is derived from an EMBL/GenBank/DDBJ whole genome shotgun (WGS) entry which is preliminary data.</text>
</comment>
<feature type="non-terminal residue" evidence="1">
    <location>
        <position position="1"/>
    </location>
</feature>
<dbReference type="InterPro" id="IPR043519">
    <property type="entry name" value="NT_sf"/>
</dbReference>
<dbReference type="PANTHER" id="PTHR19959:SF119">
    <property type="entry name" value="FUNGAL LIPASE-LIKE DOMAIN-CONTAINING PROTEIN"/>
    <property type="match status" value="1"/>
</dbReference>
<name>A0A8J1UXA8_OWEFU</name>
<dbReference type="PANTHER" id="PTHR19959">
    <property type="entry name" value="KINESIN LIGHT CHAIN"/>
    <property type="match status" value="1"/>
</dbReference>
<evidence type="ECO:0000313" key="2">
    <source>
        <dbReference type="Proteomes" id="UP000749559"/>
    </source>
</evidence>
<protein>
    <submittedName>
        <fullName evidence="1">Uncharacterized protein</fullName>
    </submittedName>
</protein>
<dbReference type="AlphaFoldDB" id="A0A8J1UXA8"/>
<organism evidence="1 2">
    <name type="scientific">Owenia fusiformis</name>
    <name type="common">Polychaete worm</name>
    <dbReference type="NCBI Taxonomy" id="6347"/>
    <lineage>
        <taxon>Eukaryota</taxon>
        <taxon>Metazoa</taxon>
        <taxon>Spiralia</taxon>
        <taxon>Lophotrochozoa</taxon>
        <taxon>Annelida</taxon>
        <taxon>Polychaeta</taxon>
        <taxon>Sedentaria</taxon>
        <taxon>Canalipalpata</taxon>
        <taxon>Sabellida</taxon>
        <taxon>Oweniida</taxon>
        <taxon>Oweniidae</taxon>
        <taxon>Owenia</taxon>
    </lineage>
</organism>
<evidence type="ECO:0000313" key="1">
    <source>
        <dbReference type="EMBL" id="CAH1803255.1"/>
    </source>
</evidence>
<sequence>VSQNEAAIRQLQTYIRVLRKKYPDKTLILDQLKIRELEIAKSLKEIPSINKNLQKDPGNVSKEEWKRDRLKHMQLLRQLGNLHKDIAEIENKPMGYVKAISIYETGIVQCGADLPDEVSEYKKERRSTLELFFKCCVGTDVSNKYIEDEQTNKDKLEAIRSELKERILQIDKNKECHCYETGITIEEEKTKREVERIKHIGEIFKWIFQEMKTFIQCLVEQSLDLLNFHDNDFALIAFGSFSRKETTPFSDVEFAVVQNSDDLEMQPGYRETINKMVMILHLKFLAFGETVLPAMSVPSLNDVDLNDKTKDWYLDLRSYVNTKQGISFDGLMPNANKTPYYISPQNNRFRLTNTKAAFIANYCEMEESDLKRELFFFKGDFTTLYGNKSVEDDLKKAFEENKARRETILKLIKKQLNEDLVKHSCIKKMYDSKYKKELIKKTSLNVKKEIYRLPSVVVNNLLHLMNSNADCIWDIEELEGLERTNIHNLQMILSNALEVRLRCYTENNGQVDEEKGQLLPKLL</sequence>
<dbReference type="Proteomes" id="UP000749559">
    <property type="component" value="Unassembled WGS sequence"/>
</dbReference>
<accession>A0A8J1UXA8</accession>
<gene>
    <name evidence="1" type="ORF">OFUS_LOCUS26866</name>
</gene>
<proteinExistence type="predicted"/>
<dbReference type="EMBL" id="CAIIXF020000381">
    <property type="protein sequence ID" value="CAH1803255.1"/>
    <property type="molecule type" value="Genomic_DNA"/>
</dbReference>
<dbReference type="SUPFAM" id="SSF81301">
    <property type="entry name" value="Nucleotidyltransferase"/>
    <property type="match status" value="1"/>
</dbReference>
<keyword evidence="2" id="KW-1185">Reference proteome</keyword>
<feature type="non-terminal residue" evidence="1">
    <location>
        <position position="523"/>
    </location>
</feature>